<organism evidence="4 5">
    <name type="scientific">Microterricola pindariensis</name>
    <dbReference type="NCBI Taxonomy" id="478010"/>
    <lineage>
        <taxon>Bacteria</taxon>
        <taxon>Bacillati</taxon>
        <taxon>Actinomycetota</taxon>
        <taxon>Actinomycetes</taxon>
        <taxon>Micrococcales</taxon>
        <taxon>Microbacteriaceae</taxon>
        <taxon>Microterricola</taxon>
    </lineage>
</organism>
<dbReference type="Proteomes" id="UP000237755">
    <property type="component" value="Unassembled WGS sequence"/>
</dbReference>
<dbReference type="Pfam" id="PF03963">
    <property type="entry name" value="FlgD"/>
    <property type="match status" value="1"/>
</dbReference>
<name>A0ABX5ARZ3_9MICO</name>
<evidence type="ECO:0000256" key="2">
    <source>
        <dbReference type="ARBA" id="ARBA00022795"/>
    </source>
</evidence>
<comment type="similarity">
    <text evidence="1">Belongs to the FlgD family.</text>
</comment>
<keyword evidence="4" id="KW-0969">Cilium</keyword>
<evidence type="ECO:0000313" key="5">
    <source>
        <dbReference type="Proteomes" id="UP000237755"/>
    </source>
</evidence>
<reference evidence="4 5" key="1">
    <citation type="journal article" date="2008" name="Int. J. Syst. Evol. Microbiol.">
        <title>Leifsonia pindariensis sp. nov., isolated from the Pindari glacier of the Indian Himalayas, and emended description of the genus Leifsonia.</title>
        <authorList>
            <person name="Reddy G.S."/>
            <person name="Prabagaran S.R."/>
            <person name="Shivaji S."/>
        </authorList>
    </citation>
    <scope>NUCLEOTIDE SEQUENCE [LARGE SCALE GENOMIC DNA]</scope>
    <source>
        <strain evidence="4 5">PON 10</strain>
    </source>
</reference>
<feature type="compositionally biased region" description="Pro residues" evidence="3">
    <location>
        <begin position="138"/>
        <end position="158"/>
    </location>
</feature>
<keyword evidence="4" id="KW-0966">Cell projection</keyword>
<dbReference type="RefSeq" id="WP_233279389.1">
    <property type="nucleotide sequence ID" value="NZ_MPZN01000067.1"/>
</dbReference>
<evidence type="ECO:0000256" key="1">
    <source>
        <dbReference type="ARBA" id="ARBA00010577"/>
    </source>
</evidence>
<evidence type="ECO:0000313" key="4">
    <source>
        <dbReference type="EMBL" id="PPL15202.1"/>
    </source>
</evidence>
<accession>A0ABX5ARZ3</accession>
<sequence>MPIDPIATARGGIYTNAPVRAPKQDMDGEVFMSLLVTQLQNQDPSSPMDTGQMIQQTTQLAMMEKMNELATTSAEGFSLQMRSAAAALVGQQVTYVNATGETITGIADSVSYAGAVPTVSVGGKNIPLDVIASVTKPPAVPPVPDVPVDPPVDPPAEPETPGAAAAV</sequence>
<evidence type="ECO:0000256" key="3">
    <source>
        <dbReference type="SAM" id="MobiDB-lite"/>
    </source>
</evidence>
<feature type="region of interest" description="Disordered" evidence="3">
    <location>
        <begin position="138"/>
        <end position="167"/>
    </location>
</feature>
<gene>
    <name evidence="4" type="ORF">GY24_14660</name>
</gene>
<comment type="caution">
    <text evidence="4">The sequence shown here is derived from an EMBL/GenBank/DDBJ whole genome shotgun (WGS) entry which is preliminary data.</text>
</comment>
<keyword evidence="5" id="KW-1185">Reference proteome</keyword>
<protein>
    <submittedName>
        <fullName evidence="4">Flagellar hook capping protein</fullName>
    </submittedName>
</protein>
<proteinExistence type="inferred from homology"/>
<dbReference type="InterPro" id="IPR005648">
    <property type="entry name" value="FlgD"/>
</dbReference>
<keyword evidence="4" id="KW-0282">Flagellum</keyword>
<dbReference type="EMBL" id="MPZN01000067">
    <property type="protein sequence ID" value="PPL15202.1"/>
    <property type="molecule type" value="Genomic_DNA"/>
</dbReference>
<keyword evidence="2" id="KW-1005">Bacterial flagellum biogenesis</keyword>